<keyword evidence="8" id="KW-0333">Golgi apparatus</keyword>
<protein>
    <recommendedName>
        <fullName evidence="13">beta-galactoside alpha-(2,6)-sialyltransferase</fullName>
        <ecNumber evidence="13">2.4.3.1</ecNumber>
    </recommendedName>
</protein>
<evidence type="ECO:0000256" key="3">
    <source>
        <dbReference type="ARBA" id="ARBA00022676"/>
    </source>
</evidence>
<sequence>MRRPLNTAVAYVLLLAVLAIGHVLVQRSHLYQFEGLERGFGGKGGRRATQDLASVARQVEVLLNITVPVLLDKSSLAPKQTGVGFSCGESHVVKLKGYGELQRARNLSKVLPDVDVFSGSEGGRSKAFDNCAVVGNSGTLLESEFGNDIDSHDAVFRFNQGITEGYEPHVGKKTTFRILNKHQSGAAVEVGEKTISTIREMGQLRAWVRSTLEHPRRAALVFDPEFLCYCWSWVGRRGHKPSSGLVGIVLALKSCHSTTIFGFSSSSYYNSEERPHYYNWERPAKGREKVHPFQYEQKLYHHLHDLGYLSIRS</sequence>
<reference evidence="14 15" key="1">
    <citation type="submission" date="2024-03" db="EMBL/GenBank/DDBJ databases">
        <title>Complete genome sequence of the green alga Chloropicon roscoffensis RCC1871.</title>
        <authorList>
            <person name="Lemieux C."/>
            <person name="Pombert J.-F."/>
            <person name="Otis C."/>
            <person name="Turmel M."/>
        </authorList>
    </citation>
    <scope>NUCLEOTIDE SEQUENCE [LARGE SCALE GENOMIC DNA]</scope>
    <source>
        <strain evidence="14 15">RCC1871</strain>
    </source>
</reference>
<dbReference type="GO" id="GO:0032580">
    <property type="term" value="C:Golgi cisterna membrane"/>
    <property type="evidence" value="ECO:0007669"/>
    <property type="project" value="UniProtKB-SubCell"/>
</dbReference>
<evidence type="ECO:0000256" key="11">
    <source>
        <dbReference type="ARBA" id="ARBA00023180"/>
    </source>
</evidence>
<keyword evidence="10" id="KW-1015">Disulfide bond</keyword>
<evidence type="ECO:0000256" key="7">
    <source>
        <dbReference type="ARBA" id="ARBA00022989"/>
    </source>
</evidence>
<dbReference type="Pfam" id="PF00777">
    <property type="entry name" value="Glyco_transf_29"/>
    <property type="match status" value="1"/>
</dbReference>
<evidence type="ECO:0000256" key="13">
    <source>
        <dbReference type="ARBA" id="ARBA00034329"/>
    </source>
</evidence>
<comment type="subcellular location">
    <subcellularLocation>
        <location evidence="1">Golgi apparatus</location>
        <location evidence="1">Golgi stack membrane</location>
        <topology evidence="1">Single-pass type II membrane protein</topology>
    </subcellularLocation>
</comment>
<dbReference type="PANTHER" id="PTHR46059:SF1">
    <property type="entry name" value="BETA-GALACTOSIDE ALPHA-2,6-SIALYLTRANSFERASE"/>
    <property type="match status" value="1"/>
</dbReference>
<evidence type="ECO:0000256" key="1">
    <source>
        <dbReference type="ARBA" id="ARBA00004447"/>
    </source>
</evidence>
<dbReference type="EC" id="2.4.3.1" evidence="13"/>
<keyword evidence="11" id="KW-0325">Glycoprotein</keyword>
<evidence type="ECO:0000313" key="15">
    <source>
        <dbReference type="Proteomes" id="UP001472866"/>
    </source>
</evidence>
<name>A0AAX4P9K2_9CHLO</name>
<proteinExistence type="inferred from homology"/>
<keyword evidence="4" id="KW-0808">Transferase</keyword>
<dbReference type="CDD" id="cd19952">
    <property type="entry name" value="GT29"/>
    <property type="match status" value="1"/>
</dbReference>
<gene>
    <name evidence="14" type="ORF">HKI87_06g42680</name>
</gene>
<evidence type="ECO:0000256" key="2">
    <source>
        <dbReference type="ARBA" id="ARBA00006003"/>
    </source>
</evidence>
<dbReference type="Gene3D" id="3.90.1480.20">
    <property type="entry name" value="Glycosyl transferase family 29"/>
    <property type="match status" value="1"/>
</dbReference>
<evidence type="ECO:0000256" key="6">
    <source>
        <dbReference type="ARBA" id="ARBA00022968"/>
    </source>
</evidence>
<evidence type="ECO:0000256" key="8">
    <source>
        <dbReference type="ARBA" id="ARBA00023034"/>
    </source>
</evidence>
<dbReference type="PANTHER" id="PTHR46059">
    <property type="entry name" value="BETA-GALACTOSIDE ALPHA-2,6-SIALYLTRANSFERASE"/>
    <property type="match status" value="1"/>
</dbReference>
<evidence type="ECO:0000256" key="5">
    <source>
        <dbReference type="ARBA" id="ARBA00022692"/>
    </source>
</evidence>
<keyword evidence="3 14" id="KW-0328">Glycosyltransferase</keyword>
<accession>A0AAX4P9K2</accession>
<comment type="similarity">
    <text evidence="2">Belongs to the glycosyltransferase 29 family.</text>
</comment>
<keyword evidence="6" id="KW-0735">Signal-anchor</keyword>
<comment type="catalytic activity">
    <reaction evidence="12">
        <text>a beta-D-galactoside + CMP-N-acetyl-beta-neuraminate = an N-acetyl-alpha-neuraminyl-(2-&gt;6)-beta-D-galactosyl derivative + CMP + H(+)</text>
        <dbReference type="Rhea" id="RHEA:52104"/>
        <dbReference type="ChEBI" id="CHEBI:15378"/>
        <dbReference type="ChEBI" id="CHEBI:28034"/>
        <dbReference type="ChEBI" id="CHEBI:57812"/>
        <dbReference type="ChEBI" id="CHEBI:60377"/>
        <dbReference type="ChEBI" id="CHEBI:136398"/>
        <dbReference type="EC" id="2.4.3.1"/>
    </reaction>
</comment>
<evidence type="ECO:0000313" key="14">
    <source>
        <dbReference type="EMBL" id="WZN62726.1"/>
    </source>
</evidence>
<dbReference type="GO" id="GO:0003835">
    <property type="term" value="F:beta-galactoside alpha-2,6-sialyltransferase activity"/>
    <property type="evidence" value="ECO:0007669"/>
    <property type="project" value="UniProtKB-EC"/>
</dbReference>
<keyword evidence="15" id="KW-1185">Reference proteome</keyword>
<evidence type="ECO:0000256" key="9">
    <source>
        <dbReference type="ARBA" id="ARBA00023136"/>
    </source>
</evidence>
<evidence type="ECO:0000256" key="12">
    <source>
        <dbReference type="ARBA" id="ARBA00034249"/>
    </source>
</evidence>
<dbReference type="InterPro" id="IPR038578">
    <property type="entry name" value="GT29-like_sf"/>
</dbReference>
<dbReference type="AlphaFoldDB" id="A0AAX4P9K2"/>
<evidence type="ECO:0000256" key="4">
    <source>
        <dbReference type="ARBA" id="ARBA00022679"/>
    </source>
</evidence>
<evidence type="ECO:0000256" key="10">
    <source>
        <dbReference type="ARBA" id="ARBA00023157"/>
    </source>
</evidence>
<keyword evidence="9" id="KW-0472">Membrane</keyword>
<dbReference type="InterPro" id="IPR001675">
    <property type="entry name" value="Glyco_trans_29"/>
</dbReference>
<organism evidence="14 15">
    <name type="scientific">Chloropicon roscoffensis</name>
    <dbReference type="NCBI Taxonomy" id="1461544"/>
    <lineage>
        <taxon>Eukaryota</taxon>
        <taxon>Viridiplantae</taxon>
        <taxon>Chlorophyta</taxon>
        <taxon>Chloropicophyceae</taxon>
        <taxon>Chloropicales</taxon>
        <taxon>Chloropicaceae</taxon>
        <taxon>Chloropicon</taxon>
    </lineage>
</organism>
<dbReference type="Proteomes" id="UP001472866">
    <property type="component" value="Chromosome 06"/>
</dbReference>
<dbReference type="EMBL" id="CP151506">
    <property type="protein sequence ID" value="WZN62726.1"/>
    <property type="molecule type" value="Genomic_DNA"/>
</dbReference>
<keyword evidence="7" id="KW-1133">Transmembrane helix</keyword>
<keyword evidence="5" id="KW-0812">Transmembrane</keyword>